<gene>
    <name evidence="1" type="ORF">SAMN02745136_00304</name>
</gene>
<reference evidence="1 2" key="1">
    <citation type="submission" date="2016-11" db="EMBL/GenBank/DDBJ databases">
        <authorList>
            <person name="Jaros S."/>
            <person name="Januszkiewicz K."/>
            <person name="Wedrychowicz H."/>
        </authorList>
    </citation>
    <scope>NUCLEOTIDE SEQUENCE [LARGE SCALE GENOMIC DNA]</scope>
    <source>
        <strain evidence="1 2">DSM 15929</strain>
    </source>
</reference>
<dbReference type="STRING" id="1121322.SAMN02745136_00304"/>
<dbReference type="SUPFAM" id="SSF51445">
    <property type="entry name" value="(Trans)glycosidases"/>
    <property type="match status" value="1"/>
</dbReference>
<dbReference type="Gene3D" id="3.20.20.80">
    <property type="entry name" value="Glycosidases"/>
    <property type="match status" value="1"/>
</dbReference>
<dbReference type="Proteomes" id="UP000184386">
    <property type="component" value="Unassembled WGS sequence"/>
</dbReference>
<dbReference type="AlphaFoldDB" id="A0A1M6K2W1"/>
<dbReference type="InterPro" id="IPR055151">
    <property type="entry name" value="GH113"/>
</dbReference>
<dbReference type="CDD" id="cd19608">
    <property type="entry name" value="GH113_mannanase-like"/>
    <property type="match status" value="1"/>
</dbReference>
<evidence type="ECO:0000313" key="1">
    <source>
        <dbReference type="EMBL" id="SHJ53234.1"/>
    </source>
</evidence>
<name>A0A1M6K2W1_9FIRM</name>
<evidence type="ECO:0000313" key="2">
    <source>
        <dbReference type="Proteomes" id="UP000184386"/>
    </source>
</evidence>
<dbReference type="RefSeq" id="WP_170866554.1">
    <property type="nucleotide sequence ID" value="NZ_FRAC01000006.1"/>
</dbReference>
<organism evidence="1 2">
    <name type="scientific">Anaerocolumna jejuensis DSM 15929</name>
    <dbReference type="NCBI Taxonomy" id="1121322"/>
    <lineage>
        <taxon>Bacteria</taxon>
        <taxon>Bacillati</taxon>
        <taxon>Bacillota</taxon>
        <taxon>Clostridia</taxon>
        <taxon>Lachnospirales</taxon>
        <taxon>Lachnospiraceae</taxon>
        <taxon>Anaerocolumna</taxon>
    </lineage>
</organism>
<protein>
    <recommendedName>
        <fullName evidence="3">Glycosyl hydrolase family 53</fullName>
    </recommendedName>
</protein>
<dbReference type="EMBL" id="FRAC01000006">
    <property type="protein sequence ID" value="SHJ53234.1"/>
    <property type="molecule type" value="Genomic_DNA"/>
</dbReference>
<accession>A0A1M6K2W1</accession>
<evidence type="ECO:0008006" key="3">
    <source>
        <dbReference type="Google" id="ProtNLM"/>
    </source>
</evidence>
<dbReference type="Pfam" id="PF22612">
    <property type="entry name" value="GH113"/>
    <property type="match status" value="1"/>
</dbReference>
<proteinExistence type="predicted"/>
<dbReference type="InterPro" id="IPR017853">
    <property type="entry name" value="GH"/>
</dbReference>
<sequence length="322" mass="38127">MDIKGFTYGWDSKRGSCLKEEAFKSQDLLFDTGINWMCLAFSIHQEKFSSTEIYFDYRNSLTDKEIIHTINRAHQRGVKVCLKPVINSRDGVWRALINFPDEDMWGEDKYWDTWFEYYTAFLCHYAEIAADTGCEMFCVGCEMSGTERKEKHWRNTIQEVKKIYNGPLVYNANHGREMEVSWFDAIDYIGTSAYYKVGKKPGDSKENMVTEWEKVAKRLKEVSEYFKKPVIFMEIGVRSAKGCAMMPWDFNHTEFERSEDEQGNFYDSCLEVFSGEDWFKGIFWWDWSTCIYDTMEEAKQDTGFNIHLKKAEEIMKNWYLKL</sequence>
<keyword evidence="2" id="KW-1185">Reference proteome</keyword>